<dbReference type="GeneID" id="112279743"/>
<dbReference type="InterPro" id="IPR005299">
    <property type="entry name" value="MeTrfase_7"/>
</dbReference>
<dbReference type="InterPro" id="IPR042086">
    <property type="entry name" value="MeTrfase_capping"/>
</dbReference>
<evidence type="ECO:0000313" key="3">
    <source>
        <dbReference type="EMBL" id="PNR57671.1"/>
    </source>
</evidence>
<dbReference type="GO" id="GO:0032259">
    <property type="term" value="P:methylation"/>
    <property type="evidence" value="ECO:0000318"/>
    <property type="project" value="GO_Central"/>
</dbReference>
<dbReference type="AlphaFoldDB" id="A0A2K1KV84"/>
<dbReference type="Gramene" id="Pp3c3_19530V3.2">
    <property type="protein sequence ID" value="PAC:32944014.CDS.1"/>
    <property type="gene ID" value="Pp3c3_19530"/>
</dbReference>
<dbReference type="Pfam" id="PF03492">
    <property type="entry name" value="Methyltransf_7"/>
    <property type="match status" value="1"/>
</dbReference>
<organism evidence="3">
    <name type="scientific">Physcomitrium patens</name>
    <name type="common">Spreading-leaved earth moss</name>
    <name type="synonym">Physcomitrella patens</name>
    <dbReference type="NCBI Taxonomy" id="3218"/>
    <lineage>
        <taxon>Eukaryota</taxon>
        <taxon>Viridiplantae</taxon>
        <taxon>Streptophyta</taxon>
        <taxon>Embryophyta</taxon>
        <taxon>Bryophyta</taxon>
        <taxon>Bryophytina</taxon>
        <taxon>Bryopsida</taxon>
        <taxon>Funariidae</taxon>
        <taxon>Funariales</taxon>
        <taxon>Funariaceae</taxon>
        <taxon>Physcomitrium</taxon>
    </lineage>
</organism>
<gene>
    <name evidence="4" type="primary">LOC112279743</name>
    <name evidence="3" type="ORF">PHYPA_004665</name>
</gene>
<evidence type="ECO:0008006" key="6">
    <source>
        <dbReference type="Google" id="ProtNLM"/>
    </source>
</evidence>
<dbReference type="STRING" id="3218.A0A2K1KV84"/>
<accession>A0A2K1KV84</accession>
<dbReference type="InterPro" id="IPR029063">
    <property type="entry name" value="SAM-dependent_MTases_sf"/>
</dbReference>
<evidence type="ECO:0000313" key="5">
    <source>
        <dbReference type="Proteomes" id="UP000006727"/>
    </source>
</evidence>
<dbReference type="SUPFAM" id="SSF53335">
    <property type="entry name" value="S-adenosyl-L-methionine-dependent methyltransferases"/>
    <property type="match status" value="1"/>
</dbReference>
<reference evidence="3 5" key="1">
    <citation type="journal article" date="2008" name="Science">
        <title>The Physcomitrella genome reveals evolutionary insights into the conquest of land by plants.</title>
        <authorList>
            <person name="Rensing S."/>
            <person name="Lang D."/>
            <person name="Zimmer A."/>
            <person name="Terry A."/>
            <person name="Salamov A."/>
            <person name="Shapiro H."/>
            <person name="Nishiyama T."/>
            <person name="Perroud P.-F."/>
            <person name="Lindquist E."/>
            <person name="Kamisugi Y."/>
            <person name="Tanahashi T."/>
            <person name="Sakakibara K."/>
            <person name="Fujita T."/>
            <person name="Oishi K."/>
            <person name="Shin-I T."/>
            <person name="Kuroki Y."/>
            <person name="Toyoda A."/>
            <person name="Suzuki Y."/>
            <person name="Hashimoto A."/>
            <person name="Yamaguchi K."/>
            <person name="Sugano A."/>
            <person name="Kohara Y."/>
            <person name="Fujiyama A."/>
            <person name="Anterola A."/>
            <person name="Aoki S."/>
            <person name="Ashton N."/>
            <person name="Barbazuk W.B."/>
            <person name="Barker E."/>
            <person name="Bennetzen J."/>
            <person name="Bezanilla M."/>
            <person name="Blankenship R."/>
            <person name="Cho S.H."/>
            <person name="Dutcher S."/>
            <person name="Estelle M."/>
            <person name="Fawcett J.A."/>
            <person name="Gundlach H."/>
            <person name="Hanada K."/>
            <person name="Heyl A."/>
            <person name="Hicks K.A."/>
            <person name="Hugh J."/>
            <person name="Lohr M."/>
            <person name="Mayer K."/>
            <person name="Melkozernov A."/>
            <person name="Murata T."/>
            <person name="Nelson D."/>
            <person name="Pils B."/>
            <person name="Prigge M."/>
            <person name="Reiss B."/>
            <person name="Renner T."/>
            <person name="Rombauts S."/>
            <person name="Rushton P."/>
            <person name="Sanderfoot A."/>
            <person name="Schween G."/>
            <person name="Shiu S.-H."/>
            <person name="Stueber K."/>
            <person name="Theodoulou F.L."/>
            <person name="Tu H."/>
            <person name="Van de Peer Y."/>
            <person name="Verrier P.J."/>
            <person name="Waters E."/>
            <person name="Wood A."/>
            <person name="Yang L."/>
            <person name="Cove D."/>
            <person name="Cuming A."/>
            <person name="Hasebe M."/>
            <person name="Lucas S."/>
            <person name="Mishler D.B."/>
            <person name="Reski R."/>
            <person name="Grigoriev I."/>
            <person name="Quatrano R.S."/>
            <person name="Boore J.L."/>
        </authorList>
    </citation>
    <scope>NUCLEOTIDE SEQUENCE [LARGE SCALE GENOMIC DNA]</scope>
    <source>
        <strain evidence="4 5">cv. Gransden 2004</strain>
    </source>
</reference>
<dbReference type="GO" id="GO:0046872">
    <property type="term" value="F:metal ion binding"/>
    <property type="evidence" value="ECO:0007669"/>
    <property type="project" value="UniProtKB-KW"/>
</dbReference>
<proteinExistence type="predicted"/>
<name>A0A2K1KV84_PHYPA</name>
<dbReference type="OrthoDB" id="1523883at2759"/>
<dbReference type="Gene3D" id="1.10.1200.270">
    <property type="entry name" value="Methyltransferase, alpha-helical capping domain"/>
    <property type="match status" value="1"/>
</dbReference>
<dbReference type="Gramene" id="Pp3c3_19530V3.1">
    <property type="protein sequence ID" value="PAC:32944013.CDS.1"/>
    <property type="gene ID" value="Pp3c3_19530"/>
</dbReference>
<dbReference type="Proteomes" id="UP000006727">
    <property type="component" value="Chromosome 3"/>
</dbReference>
<keyword evidence="2" id="KW-0460">Magnesium</keyword>
<evidence type="ECO:0000313" key="4">
    <source>
        <dbReference type="EnsemblPlants" id="PAC:32944013.CDS.1"/>
    </source>
</evidence>
<keyword evidence="5" id="KW-1185">Reference proteome</keyword>
<dbReference type="EMBL" id="ABEU02000003">
    <property type="protein sequence ID" value="PNR57671.1"/>
    <property type="molecule type" value="Genomic_DNA"/>
</dbReference>
<dbReference type="EnsemblPlants" id="Pp3c3_19530V3.2">
    <property type="protein sequence ID" value="PAC:32944014.CDS.1"/>
    <property type="gene ID" value="Pp3c3_19530"/>
</dbReference>
<dbReference type="PANTHER" id="PTHR31009">
    <property type="entry name" value="S-ADENOSYL-L-METHIONINE:CARBOXYL METHYLTRANSFERASE FAMILY PROTEIN"/>
    <property type="match status" value="1"/>
</dbReference>
<keyword evidence="1" id="KW-0479">Metal-binding</keyword>
<protein>
    <recommendedName>
        <fullName evidence="6">Jasmonate O-methyltransferase</fullName>
    </recommendedName>
</protein>
<dbReference type="Gene3D" id="3.40.50.150">
    <property type="entry name" value="Vaccinia Virus protein VP39"/>
    <property type="match status" value="1"/>
</dbReference>
<dbReference type="RefSeq" id="XP_024370184.1">
    <property type="nucleotide sequence ID" value="XM_024514416.2"/>
</dbReference>
<dbReference type="PaxDb" id="3218-PP1S204_27V6.1"/>
<reference evidence="3 5" key="2">
    <citation type="journal article" date="2018" name="Plant J.">
        <title>The Physcomitrella patens chromosome-scale assembly reveals moss genome structure and evolution.</title>
        <authorList>
            <person name="Lang D."/>
            <person name="Ullrich K.K."/>
            <person name="Murat F."/>
            <person name="Fuchs J."/>
            <person name="Jenkins J."/>
            <person name="Haas F.B."/>
            <person name="Piednoel M."/>
            <person name="Gundlach H."/>
            <person name="Van Bel M."/>
            <person name="Meyberg R."/>
            <person name="Vives C."/>
            <person name="Morata J."/>
            <person name="Symeonidi A."/>
            <person name="Hiss M."/>
            <person name="Muchero W."/>
            <person name="Kamisugi Y."/>
            <person name="Saleh O."/>
            <person name="Blanc G."/>
            <person name="Decker E.L."/>
            <person name="van Gessel N."/>
            <person name="Grimwood J."/>
            <person name="Hayes R.D."/>
            <person name="Graham S.W."/>
            <person name="Gunter L.E."/>
            <person name="McDaniel S.F."/>
            <person name="Hoernstein S.N.W."/>
            <person name="Larsson A."/>
            <person name="Li F.W."/>
            <person name="Perroud P.F."/>
            <person name="Phillips J."/>
            <person name="Ranjan P."/>
            <person name="Rokshar D.S."/>
            <person name="Rothfels C.J."/>
            <person name="Schneider L."/>
            <person name="Shu S."/>
            <person name="Stevenson D.W."/>
            <person name="Thummler F."/>
            <person name="Tillich M."/>
            <person name="Villarreal Aguilar J.C."/>
            <person name="Widiez T."/>
            <person name="Wong G.K."/>
            <person name="Wymore A."/>
            <person name="Zhang Y."/>
            <person name="Zimmer A.D."/>
            <person name="Quatrano R.S."/>
            <person name="Mayer K.F.X."/>
            <person name="Goodstein D."/>
            <person name="Casacuberta J.M."/>
            <person name="Vandepoele K."/>
            <person name="Reski R."/>
            <person name="Cuming A.C."/>
            <person name="Tuskan G.A."/>
            <person name="Maumus F."/>
            <person name="Salse J."/>
            <person name="Schmutz J."/>
            <person name="Rensing S.A."/>
        </authorList>
    </citation>
    <scope>NUCLEOTIDE SEQUENCE [LARGE SCALE GENOMIC DNA]</scope>
    <source>
        <strain evidence="4 5">cv. Gransden 2004</strain>
    </source>
</reference>
<dbReference type="EnsemblPlants" id="Pp3c3_19530V3.1">
    <property type="protein sequence ID" value="PAC:32944013.CDS.1"/>
    <property type="gene ID" value="Pp3c3_19530"/>
</dbReference>
<dbReference type="GO" id="GO:0008757">
    <property type="term" value="F:S-adenosylmethionine-dependent methyltransferase activity"/>
    <property type="evidence" value="ECO:0000318"/>
    <property type="project" value="GO_Central"/>
</dbReference>
<reference evidence="4" key="3">
    <citation type="submission" date="2020-12" db="UniProtKB">
        <authorList>
            <consortium name="EnsemblPlants"/>
        </authorList>
    </citation>
    <scope>IDENTIFICATION</scope>
</reference>
<evidence type="ECO:0000256" key="2">
    <source>
        <dbReference type="ARBA" id="ARBA00022842"/>
    </source>
</evidence>
<evidence type="ECO:0000256" key="1">
    <source>
        <dbReference type="ARBA" id="ARBA00022723"/>
    </source>
</evidence>
<sequence length="320" mass="35610">MVGNHRIAAGWEMQVLHGEDHEGHPRLMKRKTLLRMQGGDGEGSYSRNSGMLQGGTLRTIGHNLADEISQLGTLTEVGPVRVADFGCSSGANALEWADLCASSIVRNYHQMKSVPAPEIQHFFSDLPSNDFNSLFRELVESKRPYFAAAAPGSFHGRLFPQHSIQIAISIWSLHWMSKIPETVLDASSPAYNKGQVWLDSRNPSKAAAYSQVARHDLLSFFTHRACELEPGGIVSMMCMSRGEHEKPELQCSDEFQEANPGGGLLEQSWEELIAEGVISPKELDTFNIPVYHLSIEEIKEAIDQTSAFEIKQLEVRRDHL</sequence>